<dbReference type="EMBL" id="CAMAPE010000013">
    <property type="protein sequence ID" value="CAH9080309.1"/>
    <property type="molecule type" value="Genomic_DNA"/>
</dbReference>
<dbReference type="AlphaFoldDB" id="A0A9P1E5J7"/>
<dbReference type="Proteomes" id="UP001152484">
    <property type="component" value="Unassembled WGS sequence"/>
</dbReference>
<evidence type="ECO:0000313" key="2">
    <source>
        <dbReference type="Proteomes" id="UP001152484"/>
    </source>
</evidence>
<reference evidence="1" key="1">
    <citation type="submission" date="2022-07" db="EMBL/GenBank/DDBJ databases">
        <authorList>
            <person name="Macas J."/>
            <person name="Novak P."/>
            <person name="Neumann P."/>
        </authorList>
    </citation>
    <scope>NUCLEOTIDE SEQUENCE</scope>
</reference>
<sequence length="122" mass="14256">MQVMQVMSNNHQKHRHRKSFQLILRHHNQLSLNNQTLLQHHPHDMARARESPLTWHRDYDVQLNTVKINSPPVVHSSPSVDSGREAEWGFLIETEILCICKCYTFASVAKILIVPETNWVQL</sequence>
<comment type="caution">
    <text evidence="1">The sequence shown here is derived from an EMBL/GenBank/DDBJ whole genome shotgun (WGS) entry which is preliminary data.</text>
</comment>
<protein>
    <submittedName>
        <fullName evidence="1">Uncharacterized protein</fullName>
    </submittedName>
</protein>
<gene>
    <name evidence="1" type="ORF">CEURO_LOCUS7438</name>
</gene>
<keyword evidence="2" id="KW-1185">Reference proteome</keyword>
<proteinExistence type="predicted"/>
<organism evidence="1 2">
    <name type="scientific">Cuscuta europaea</name>
    <name type="common">European dodder</name>
    <dbReference type="NCBI Taxonomy" id="41803"/>
    <lineage>
        <taxon>Eukaryota</taxon>
        <taxon>Viridiplantae</taxon>
        <taxon>Streptophyta</taxon>
        <taxon>Embryophyta</taxon>
        <taxon>Tracheophyta</taxon>
        <taxon>Spermatophyta</taxon>
        <taxon>Magnoliopsida</taxon>
        <taxon>eudicotyledons</taxon>
        <taxon>Gunneridae</taxon>
        <taxon>Pentapetalae</taxon>
        <taxon>asterids</taxon>
        <taxon>lamiids</taxon>
        <taxon>Solanales</taxon>
        <taxon>Convolvulaceae</taxon>
        <taxon>Cuscuteae</taxon>
        <taxon>Cuscuta</taxon>
        <taxon>Cuscuta subgen. Cuscuta</taxon>
    </lineage>
</organism>
<accession>A0A9P1E5J7</accession>
<name>A0A9P1E5J7_CUSEU</name>
<evidence type="ECO:0000313" key="1">
    <source>
        <dbReference type="EMBL" id="CAH9080309.1"/>
    </source>
</evidence>